<dbReference type="NCBIfam" id="TIGR00500">
    <property type="entry name" value="met_pdase_I"/>
    <property type="match status" value="1"/>
</dbReference>
<evidence type="ECO:0000256" key="2">
    <source>
        <dbReference type="ARBA" id="ARBA00022670"/>
    </source>
</evidence>
<dbReference type="GO" id="GO:0006508">
    <property type="term" value="P:proteolysis"/>
    <property type="evidence" value="ECO:0007669"/>
    <property type="project" value="UniProtKB-KW"/>
</dbReference>
<dbReference type="EC" id="3.4.11.18" evidence="6"/>
<feature type="binding site" evidence="5">
    <location>
        <position position="234"/>
    </location>
    <ligand>
        <name>a divalent metal cation</name>
        <dbReference type="ChEBI" id="CHEBI:60240"/>
        <label>2</label>
        <note>catalytic</note>
    </ligand>
</feature>
<feature type="binding site" evidence="5">
    <location>
        <position position="241"/>
    </location>
    <ligand>
        <name>substrate</name>
    </ligand>
</feature>
<dbReference type="GO" id="GO:0004239">
    <property type="term" value="F:initiator methionyl aminopeptidase activity"/>
    <property type="evidence" value="ECO:0007669"/>
    <property type="project" value="UniProtKB-UniRule"/>
</dbReference>
<evidence type="ECO:0000256" key="1">
    <source>
        <dbReference type="ARBA" id="ARBA00022438"/>
    </source>
</evidence>
<dbReference type="OMA" id="SSKMYVM"/>
<dbReference type="InterPro" id="IPR036005">
    <property type="entry name" value="Creatinase/aminopeptidase-like"/>
</dbReference>
<keyword evidence="2 5" id="KW-0645">Protease</keyword>
<comment type="function">
    <text evidence="6">Cotranslationally removes the N-terminal methionine from nascent proteins. The N-terminal methionine is often cleaved when the second residue in the primary sequence is small and uncharged (Met-Ala-, Cys, Gly, Pro, Ser, Thr, or Val).</text>
</comment>
<sequence>MLLMSKMGMRHLIRKRLFSLFDTPKYSIVIPHPTSPQISYNSIPEGITLPPYALNGVPPSSPSNLVEIKNVSRINSMREAGKIAKSLLISVEELIKPGITTDEIDKKINDLCFHKYEVYPSPLNYKGFPKSVCTSVNNVACHGIPDSRPLEEGDIINVDITIFTKDKVHADCSRTFSVGEIDEKAKSLLSVAEEALWVGIKEVAPNKPINSIGKSIENFVQLKGYCVIPIFTGHGIGSNFHECPDIFHFTYDGNDICMAPGMTFTIEPIVGEKSDAIRILQQDGWTALSVDNSRSAQFEHTVLVTDSGFEVLT</sequence>
<dbReference type="PANTHER" id="PTHR43330">
    <property type="entry name" value="METHIONINE AMINOPEPTIDASE"/>
    <property type="match status" value="1"/>
</dbReference>
<feature type="binding site" evidence="5">
    <location>
        <position position="159"/>
    </location>
    <ligand>
        <name>a divalent metal cation</name>
        <dbReference type="ChEBI" id="CHEBI:60240"/>
        <label>1</label>
    </ligand>
</feature>
<feature type="binding site" evidence="5">
    <location>
        <position position="142"/>
    </location>
    <ligand>
        <name>substrate</name>
    </ligand>
</feature>
<dbReference type="OrthoDB" id="3209743at2759"/>
<evidence type="ECO:0000256" key="4">
    <source>
        <dbReference type="ARBA" id="ARBA00022801"/>
    </source>
</evidence>
<evidence type="ECO:0000259" key="7">
    <source>
        <dbReference type="Pfam" id="PF00557"/>
    </source>
</evidence>
<feature type="binding site" evidence="5">
    <location>
        <position position="171"/>
    </location>
    <ligand>
        <name>a divalent metal cation</name>
        <dbReference type="ChEBI" id="CHEBI:60240"/>
        <label>1</label>
    </ligand>
</feature>
<feature type="binding site" evidence="5">
    <location>
        <position position="299"/>
    </location>
    <ligand>
        <name>a divalent metal cation</name>
        <dbReference type="ChEBI" id="CHEBI:60240"/>
        <label>1</label>
    </ligand>
</feature>
<keyword evidence="3 5" id="KW-0479">Metal-binding</keyword>
<dbReference type="CDD" id="cd01086">
    <property type="entry name" value="MetAP1"/>
    <property type="match status" value="1"/>
</dbReference>
<dbReference type="GO" id="GO:0070006">
    <property type="term" value="F:metalloaminopeptidase activity"/>
    <property type="evidence" value="ECO:0007669"/>
    <property type="project" value="UniProtKB-UniRule"/>
</dbReference>
<dbReference type="PRINTS" id="PR00599">
    <property type="entry name" value="MAPEPTIDASE"/>
</dbReference>
<keyword evidence="1 5" id="KW-0031">Aminopeptidase</keyword>
<dbReference type="AlphaFoldDB" id="A0A0K2UQE5"/>
<evidence type="ECO:0000256" key="5">
    <source>
        <dbReference type="HAMAP-Rule" id="MF_03174"/>
    </source>
</evidence>
<dbReference type="InterPro" id="IPR002467">
    <property type="entry name" value="Pept_M24A_MAP1"/>
</dbReference>
<dbReference type="PROSITE" id="PS00680">
    <property type="entry name" value="MAP_1"/>
    <property type="match status" value="1"/>
</dbReference>
<feature type="binding site" evidence="5">
    <location>
        <position position="171"/>
    </location>
    <ligand>
        <name>a divalent metal cation</name>
        <dbReference type="ChEBI" id="CHEBI:60240"/>
        <label>2</label>
        <note>catalytic</note>
    </ligand>
</feature>
<name>A0A0K2UQE5_LEPSM</name>
<dbReference type="SUPFAM" id="SSF55920">
    <property type="entry name" value="Creatinase/aminopeptidase"/>
    <property type="match status" value="1"/>
</dbReference>
<evidence type="ECO:0000256" key="3">
    <source>
        <dbReference type="ARBA" id="ARBA00022723"/>
    </source>
</evidence>
<comment type="cofactor">
    <cofactor evidence="5">
        <name>Co(2+)</name>
        <dbReference type="ChEBI" id="CHEBI:48828"/>
    </cofactor>
    <cofactor evidence="5">
        <name>Zn(2+)</name>
        <dbReference type="ChEBI" id="CHEBI:29105"/>
    </cofactor>
    <cofactor evidence="5">
        <name>Mn(2+)</name>
        <dbReference type="ChEBI" id="CHEBI:29035"/>
    </cofactor>
    <cofactor evidence="5">
        <name>Fe(2+)</name>
        <dbReference type="ChEBI" id="CHEBI:29033"/>
    </cofactor>
    <text evidence="5">Binds 2 divalent metal cations per subunit. Has a high-affinity and a low affinity metal-binding site. The true nature of the physiological cofactor is under debate. The enzyme is active with cobalt, zinc, manganese or divalent iron ions. Most likely, methionine aminopeptidases function as mononuclear Fe(2+)-metalloproteases under physiological conditions, and the catalytically relevant metal-binding site has been assigned to the histidine-containing high-affinity site.</text>
</comment>
<dbReference type="EMBL" id="HACA01022595">
    <property type="protein sequence ID" value="CDW39956.1"/>
    <property type="molecule type" value="Transcribed_RNA"/>
</dbReference>
<evidence type="ECO:0000256" key="6">
    <source>
        <dbReference type="RuleBase" id="RU003653"/>
    </source>
</evidence>
<proteinExistence type="inferred from homology"/>
<keyword evidence="4 5" id="KW-0378">Hydrolase</keyword>
<organism evidence="8">
    <name type="scientific">Lepeophtheirus salmonis</name>
    <name type="common">Salmon louse</name>
    <name type="synonym">Caligus salmonis</name>
    <dbReference type="NCBI Taxonomy" id="72036"/>
    <lineage>
        <taxon>Eukaryota</taxon>
        <taxon>Metazoa</taxon>
        <taxon>Ecdysozoa</taxon>
        <taxon>Arthropoda</taxon>
        <taxon>Crustacea</taxon>
        <taxon>Multicrustacea</taxon>
        <taxon>Hexanauplia</taxon>
        <taxon>Copepoda</taxon>
        <taxon>Siphonostomatoida</taxon>
        <taxon>Caligidae</taxon>
        <taxon>Lepeophtheirus</taxon>
    </lineage>
</organism>
<protein>
    <recommendedName>
        <fullName evidence="6">Methionine aminopeptidase</fullName>
        <ecNumber evidence="6">3.4.11.18</ecNumber>
    </recommendedName>
</protein>
<comment type="catalytic activity">
    <reaction evidence="5 6">
        <text>Release of N-terminal amino acids, preferentially methionine, from peptides and arylamides.</text>
        <dbReference type="EC" id="3.4.11.18"/>
    </reaction>
</comment>
<dbReference type="Pfam" id="PF00557">
    <property type="entry name" value="Peptidase_M24"/>
    <property type="match status" value="1"/>
</dbReference>
<evidence type="ECO:0000313" key="8">
    <source>
        <dbReference type="EMBL" id="CDW39956.1"/>
    </source>
</evidence>
<comment type="similarity">
    <text evidence="5">Belongs to the peptidase M24A family. Methionine aminopeptidase type 1 subfamily.</text>
</comment>
<dbReference type="InterPro" id="IPR000994">
    <property type="entry name" value="Pept_M24"/>
</dbReference>
<dbReference type="HAMAP" id="MF_01974">
    <property type="entry name" value="MetAP_1"/>
    <property type="match status" value="1"/>
</dbReference>
<dbReference type="PANTHER" id="PTHR43330:SF8">
    <property type="entry name" value="METHIONINE AMINOPEPTIDASE 1D, MITOCHONDRIAL"/>
    <property type="match status" value="1"/>
</dbReference>
<reference evidence="8" key="1">
    <citation type="submission" date="2014-05" db="EMBL/GenBank/DDBJ databases">
        <authorList>
            <person name="Chronopoulou M."/>
        </authorList>
    </citation>
    <scope>NUCLEOTIDE SEQUENCE</scope>
    <source>
        <tissue evidence="8">Whole organism</tissue>
    </source>
</reference>
<feature type="binding site" evidence="5">
    <location>
        <position position="299"/>
    </location>
    <ligand>
        <name>a divalent metal cation</name>
        <dbReference type="ChEBI" id="CHEBI:60240"/>
        <label>2</label>
        <note>catalytic</note>
    </ligand>
</feature>
<accession>A0A0K2UQE5</accession>
<feature type="binding site" evidence="5">
    <location>
        <position position="267"/>
    </location>
    <ligand>
        <name>a divalent metal cation</name>
        <dbReference type="ChEBI" id="CHEBI:60240"/>
        <label>2</label>
        <note>catalytic</note>
    </ligand>
</feature>
<dbReference type="Gene3D" id="3.90.230.10">
    <property type="entry name" value="Creatinase/methionine aminopeptidase superfamily"/>
    <property type="match status" value="1"/>
</dbReference>
<feature type="domain" description="Peptidase M24" evidence="7">
    <location>
        <begin position="76"/>
        <end position="306"/>
    </location>
</feature>
<dbReference type="InterPro" id="IPR001714">
    <property type="entry name" value="Pept_M24_MAP"/>
</dbReference>
<dbReference type="GO" id="GO:0046872">
    <property type="term" value="F:metal ion binding"/>
    <property type="evidence" value="ECO:0007669"/>
    <property type="project" value="UniProtKB-UniRule"/>
</dbReference>